<keyword evidence="2" id="KW-1185">Reference proteome</keyword>
<accession>A0ABT8MCH6</accession>
<dbReference type="PANTHER" id="PTHR33969:SF2">
    <property type="entry name" value="SEGREGATION AND CONDENSATION PROTEIN A"/>
    <property type="match status" value="1"/>
</dbReference>
<dbReference type="Gene3D" id="1.10.10.580">
    <property type="entry name" value="Structural maintenance of chromosome 1. Chain E"/>
    <property type="match status" value="1"/>
</dbReference>
<dbReference type="RefSeq" id="WP_301664822.1">
    <property type="nucleotide sequence ID" value="NZ_VCYH01000008.1"/>
</dbReference>
<dbReference type="Proteomes" id="UP001168338">
    <property type="component" value="Unassembled WGS sequence"/>
</dbReference>
<organism evidence="1 2">
    <name type="scientific">Methanoculleus frigidifontis</name>
    <dbReference type="NCBI Taxonomy" id="2584085"/>
    <lineage>
        <taxon>Archaea</taxon>
        <taxon>Methanobacteriati</taxon>
        <taxon>Methanobacteriota</taxon>
        <taxon>Stenosarchaea group</taxon>
        <taxon>Methanomicrobia</taxon>
        <taxon>Methanomicrobiales</taxon>
        <taxon>Methanomicrobiaceae</taxon>
        <taxon>Methanoculleus</taxon>
    </lineage>
</organism>
<comment type="caution">
    <text evidence="1">The sequence shown here is derived from an EMBL/GenBank/DDBJ whole genome shotgun (WGS) entry which is preliminary data.</text>
</comment>
<gene>
    <name evidence="1" type="ORF">FGU65_12220</name>
</gene>
<dbReference type="PANTHER" id="PTHR33969">
    <property type="entry name" value="SEGREGATION AND CONDENSATION PROTEIN A"/>
    <property type="match status" value="1"/>
</dbReference>
<proteinExistence type="predicted"/>
<reference evidence="1" key="1">
    <citation type="submission" date="2019-05" db="EMBL/GenBank/DDBJ databases">
        <title>Methanoculleus sp. FWC-SCC1, a methanogenic archaeon isolated from deep marine cold seep.</title>
        <authorList>
            <person name="Chen Y.-W."/>
            <person name="Chen S.-C."/>
            <person name="Teng N.-H."/>
            <person name="Lai M.-C."/>
        </authorList>
    </citation>
    <scope>NUCLEOTIDE SEQUENCE</scope>
    <source>
        <strain evidence="1">FWC-SCC1</strain>
    </source>
</reference>
<evidence type="ECO:0000313" key="2">
    <source>
        <dbReference type="Proteomes" id="UP001168338"/>
    </source>
</evidence>
<dbReference type="InterPro" id="IPR023093">
    <property type="entry name" value="ScpA-like_C"/>
</dbReference>
<protein>
    <submittedName>
        <fullName evidence="1">Segregation/condensation protein A</fullName>
    </submittedName>
</protein>
<evidence type="ECO:0000313" key="1">
    <source>
        <dbReference type="EMBL" id="MDN7025647.1"/>
    </source>
</evidence>
<dbReference type="Gene3D" id="6.10.250.2410">
    <property type="match status" value="1"/>
</dbReference>
<dbReference type="EMBL" id="VCYH01000008">
    <property type="protein sequence ID" value="MDN7025647.1"/>
    <property type="molecule type" value="Genomic_DNA"/>
</dbReference>
<dbReference type="Pfam" id="PF02616">
    <property type="entry name" value="SMC_ScpA"/>
    <property type="match status" value="1"/>
</dbReference>
<sequence length="244" mass="27835">MDEEPIEILVGMAERGEVDPWNIDIVDLTDRFLAELEHRKELDLRISGRTLFYAATLLRMKSEYLETIDDEPDEDDLLGDDDALFVDLECDFDPVHAAEPMERLEREIQRRLGRKSVRSRPPVTLYELIKQLKTAEREQQRRQRRRSAAVRDTDLHLNAEDVVGLAHDEGYQRAVSTVLEGYLRTAGSGAPTTLGELSSQMGWAARDVYIPLLFLMLEGKIALWQDEFFGEIFVGDEAPPCGEA</sequence>
<dbReference type="InterPro" id="IPR003768">
    <property type="entry name" value="ScpA"/>
</dbReference>
<name>A0ABT8MCH6_9EURY</name>